<accession>A0A931CTC7</accession>
<dbReference type="CDD" id="cd07034">
    <property type="entry name" value="TPP_PYR_PFOR_IOR-alpha_like"/>
    <property type="match status" value="1"/>
</dbReference>
<evidence type="ECO:0000313" key="5">
    <source>
        <dbReference type="Proteomes" id="UP000706172"/>
    </source>
</evidence>
<dbReference type="GO" id="GO:0006979">
    <property type="term" value="P:response to oxidative stress"/>
    <property type="evidence" value="ECO:0007669"/>
    <property type="project" value="TreeGrafter"/>
</dbReference>
<dbReference type="Gene3D" id="3.40.50.970">
    <property type="match status" value="1"/>
</dbReference>
<sequence>MNTTAISSNIQVITGNAAAAIAAKLARPDVVAAYPITPQTEVIEQISSFHASGDMDCELITVEGENSAMNAVMAASLAGGRVFTASSSWGLVFMYDAVLATAGARAPVVMVNVNRETPGIIAVSSGQQDMISTRDAGWIFLIAENCQEIMDLVLQSYRLAEDYDIQLPVMVHYDGFFLSYLSEGVEIPEQETVDQFLSVLKSQPKRTVLRPGEKLGVGTHGILGGYMELRHKHVTAMERSKAKFDAIDQEFADIFGRTYGGQLEEYLTEDADMVLVGSGSMCGTIKSVMDEQREKGVRIGLVKIRMYRPFPHQALVKALKGKKAIGVVDRSLAFGFDGGPIYTELKAFETKLGGAKLVSFIDGIANTDITKTNVKQMIQMTADLADGKDVPEVTWVSYPKANKDKGEK</sequence>
<dbReference type="SUPFAM" id="SSF52518">
    <property type="entry name" value="Thiamin diphosphate-binding fold (THDP-binding)"/>
    <property type="match status" value="1"/>
</dbReference>
<feature type="domain" description="Pyruvate flavodoxin/ferredoxin oxidoreductase pyrimidine binding" evidence="2">
    <location>
        <begin position="22"/>
        <end position="242"/>
    </location>
</feature>
<evidence type="ECO:0000259" key="3">
    <source>
        <dbReference type="Pfam" id="PF17147"/>
    </source>
</evidence>
<keyword evidence="1" id="KW-0560">Oxidoreductase</keyword>
<dbReference type="PANTHER" id="PTHR32154:SF0">
    <property type="entry name" value="PYRUVATE-FLAVODOXIN OXIDOREDUCTASE-RELATED"/>
    <property type="match status" value="1"/>
</dbReference>
<name>A0A931CTC7_9BACT</name>
<protein>
    <submittedName>
        <fullName evidence="4">Pyruvate synthase subunit PorA</fullName>
    </submittedName>
</protein>
<dbReference type="SUPFAM" id="SSF52922">
    <property type="entry name" value="TK C-terminal domain-like"/>
    <property type="match status" value="1"/>
</dbReference>
<evidence type="ECO:0000256" key="1">
    <source>
        <dbReference type="ARBA" id="ARBA00023002"/>
    </source>
</evidence>
<dbReference type="Pfam" id="PF17147">
    <property type="entry name" value="PFOR_II"/>
    <property type="match status" value="1"/>
</dbReference>
<dbReference type="EMBL" id="JACCQK010000201">
    <property type="protein sequence ID" value="MBG0779092.1"/>
    <property type="molecule type" value="Genomic_DNA"/>
</dbReference>
<dbReference type="FunFam" id="3.40.50.970:FF:000012">
    <property type="entry name" value="Pyruvate:ferredoxin (Flavodoxin) oxidoreductase"/>
    <property type="match status" value="1"/>
</dbReference>
<dbReference type="GO" id="GO:0019752">
    <property type="term" value="P:carboxylic acid metabolic process"/>
    <property type="evidence" value="ECO:0007669"/>
    <property type="project" value="UniProtKB-ARBA"/>
</dbReference>
<comment type="caution">
    <text evidence="4">The sequence shown here is derived from an EMBL/GenBank/DDBJ whole genome shotgun (WGS) entry which is preliminary data.</text>
</comment>
<evidence type="ECO:0000259" key="2">
    <source>
        <dbReference type="Pfam" id="PF01855"/>
    </source>
</evidence>
<dbReference type="Pfam" id="PF01855">
    <property type="entry name" value="POR_N"/>
    <property type="match status" value="1"/>
</dbReference>
<dbReference type="InterPro" id="IPR009014">
    <property type="entry name" value="Transketo_C/PFOR_II"/>
</dbReference>
<evidence type="ECO:0000313" key="4">
    <source>
        <dbReference type="EMBL" id="MBG0779092.1"/>
    </source>
</evidence>
<dbReference type="InterPro" id="IPR033412">
    <property type="entry name" value="PFOR_II"/>
</dbReference>
<keyword evidence="4" id="KW-0670">Pyruvate</keyword>
<dbReference type="InterPro" id="IPR029061">
    <property type="entry name" value="THDP-binding"/>
</dbReference>
<proteinExistence type="predicted"/>
<organism evidence="4 5">
    <name type="scientific">Desulfotignum balticum</name>
    <dbReference type="NCBI Taxonomy" id="115781"/>
    <lineage>
        <taxon>Bacteria</taxon>
        <taxon>Pseudomonadati</taxon>
        <taxon>Thermodesulfobacteriota</taxon>
        <taxon>Desulfobacteria</taxon>
        <taxon>Desulfobacterales</taxon>
        <taxon>Desulfobacteraceae</taxon>
        <taxon>Desulfotignum</taxon>
    </lineage>
</organism>
<dbReference type="FunFam" id="3.40.50.920:FF:000010">
    <property type="entry name" value="Pyruvate ferredoxin oxidoreductase, alpha subunit"/>
    <property type="match status" value="1"/>
</dbReference>
<gene>
    <name evidence="4" type="ORF">H0S81_04120</name>
</gene>
<reference evidence="4" key="1">
    <citation type="submission" date="2020-07" db="EMBL/GenBank/DDBJ databases">
        <title>Severe corrosion of carbon steel in oil field produced water can be linked to methanogenic archaea containing a special type of NiFe hydrogenase.</title>
        <authorList>
            <person name="Lahme S."/>
            <person name="Mand J."/>
            <person name="Longwell J."/>
            <person name="Smith R."/>
            <person name="Enning D."/>
        </authorList>
    </citation>
    <scope>NUCLEOTIDE SEQUENCE</scope>
    <source>
        <strain evidence="4">MIC098Bin6</strain>
    </source>
</reference>
<feature type="domain" description="Pyruvate:ferredoxin oxidoreductase core" evidence="3">
    <location>
        <begin position="271"/>
        <end position="373"/>
    </location>
</feature>
<dbReference type="InterPro" id="IPR002880">
    <property type="entry name" value="Pyrv_Fd/Flavodoxin_OxRdtase_N"/>
</dbReference>
<dbReference type="AlphaFoldDB" id="A0A931CTC7"/>
<dbReference type="Proteomes" id="UP000706172">
    <property type="component" value="Unassembled WGS sequence"/>
</dbReference>
<dbReference type="InterPro" id="IPR050722">
    <property type="entry name" value="Pyruvate:ferred/Flavod_OxRd"/>
</dbReference>
<dbReference type="PANTHER" id="PTHR32154">
    <property type="entry name" value="PYRUVATE-FLAVODOXIN OXIDOREDUCTASE-RELATED"/>
    <property type="match status" value="1"/>
</dbReference>
<dbReference type="Gene3D" id="3.40.50.920">
    <property type="match status" value="1"/>
</dbReference>
<dbReference type="GO" id="GO:0016903">
    <property type="term" value="F:oxidoreductase activity, acting on the aldehyde or oxo group of donors"/>
    <property type="evidence" value="ECO:0007669"/>
    <property type="project" value="UniProtKB-ARBA"/>
</dbReference>